<dbReference type="Proteomes" id="UP000215335">
    <property type="component" value="Unassembled WGS sequence"/>
</dbReference>
<sequence length="212" mass="25499">MQIEKLEKMRKCLLVQQLLLRTLINIKKLKSLKKKMILRRNVVGAYELVCNYFKVRNHEEFYQFTRMSVQNFDELLHLVGEQTCNYFKVRNHEEFYQFTRMSVQNFDELLHLVGERLQKQVCRRQPIPPEIRLTITLHYLGHGGSVSSEAVYFRVGKSTMYYIIAETRRRENGYYAQQIRELLRDAPAIIRNRFAKYFVSHVGSISWQYDYI</sequence>
<evidence type="ECO:0000313" key="1">
    <source>
        <dbReference type="EMBL" id="OXU21971.1"/>
    </source>
</evidence>
<evidence type="ECO:0008006" key="3">
    <source>
        <dbReference type="Google" id="ProtNLM"/>
    </source>
</evidence>
<dbReference type="STRING" id="543379.A0A232EUE9"/>
<protein>
    <recommendedName>
        <fullName evidence="3">Transposase Helix-turn-helix domain-containing protein</fullName>
    </recommendedName>
</protein>
<keyword evidence="2" id="KW-1185">Reference proteome</keyword>
<comment type="caution">
    <text evidence="1">The sequence shown here is derived from an EMBL/GenBank/DDBJ whole genome shotgun (WGS) entry which is preliminary data.</text>
</comment>
<evidence type="ECO:0000313" key="2">
    <source>
        <dbReference type="Proteomes" id="UP000215335"/>
    </source>
</evidence>
<reference evidence="1 2" key="1">
    <citation type="journal article" date="2017" name="Curr. Biol.">
        <title>The Evolution of Venom by Co-option of Single-Copy Genes.</title>
        <authorList>
            <person name="Martinson E.O."/>
            <person name="Mrinalini"/>
            <person name="Kelkar Y.D."/>
            <person name="Chang C.H."/>
            <person name="Werren J.H."/>
        </authorList>
    </citation>
    <scope>NUCLEOTIDE SEQUENCE [LARGE SCALE GENOMIC DNA]</scope>
    <source>
        <strain evidence="1 2">Alberta</strain>
        <tissue evidence="1">Whole body</tissue>
    </source>
</reference>
<proteinExistence type="predicted"/>
<accession>A0A232EUE9</accession>
<organism evidence="1 2">
    <name type="scientific">Trichomalopsis sarcophagae</name>
    <dbReference type="NCBI Taxonomy" id="543379"/>
    <lineage>
        <taxon>Eukaryota</taxon>
        <taxon>Metazoa</taxon>
        <taxon>Ecdysozoa</taxon>
        <taxon>Arthropoda</taxon>
        <taxon>Hexapoda</taxon>
        <taxon>Insecta</taxon>
        <taxon>Pterygota</taxon>
        <taxon>Neoptera</taxon>
        <taxon>Endopterygota</taxon>
        <taxon>Hymenoptera</taxon>
        <taxon>Apocrita</taxon>
        <taxon>Proctotrupomorpha</taxon>
        <taxon>Chalcidoidea</taxon>
        <taxon>Pteromalidae</taxon>
        <taxon>Pteromalinae</taxon>
        <taxon>Trichomalopsis</taxon>
    </lineage>
</organism>
<dbReference type="AlphaFoldDB" id="A0A232EUE9"/>
<gene>
    <name evidence="1" type="ORF">TSAR_011793</name>
</gene>
<dbReference type="EMBL" id="NNAY01002136">
    <property type="protein sequence ID" value="OXU21971.1"/>
    <property type="molecule type" value="Genomic_DNA"/>
</dbReference>
<name>A0A232EUE9_9HYME</name>